<accession>A0A358E0J2</accession>
<keyword evidence="5" id="KW-1133">Transmembrane helix</keyword>
<dbReference type="InterPro" id="IPR029045">
    <property type="entry name" value="ClpP/crotonase-like_dom_sf"/>
</dbReference>
<dbReference type="RefSeq" id="WP_273016175.1">
    <property type="nucleotide sequence ID" value="NZ_CALBIY010000041.1"/>
</dbReference>
<evidence type="ECO:0000313" key="7">
    <source>
        <dbReference type="EMBL" id="HBU51465.1"/>
    </source>
</evidence>
<evidence type="ECO:0000256" key="2">
    <source>
        <dbReference type="ARBA" id="ARBA00022670"/>
    </source>
</evidence>
<dbReference type="EMBL" id="DONK01000137">
    <property type="protein sequence ID" value="HBU51465.1"/>
    <property type="molecule type" value="Genomic_DNA"/>
</dbReference>
<evidence type="ECO:0000256" key="3">
    <source>
        <dbReference type="ARBA" id="ARBA00022801"/>
    </source>
</evidence>
<dbReference type="InterPro" id="IPR002142">
    <property type="entry name" value="Peptidase_S49"/>
</dbReference>
<keyword evidence="5" id="KW-0472">Membrane</keyword>
<dbReference type="Gene3D" id="3.90.226.10">
    <property type="entry name" value="2-enoyl-CoA Hydratase, Chain A, domain 1"/>
    <property type="match status" value="2"/>
</dbReference>
<dbReference type="GO" id="GO:0008236">
    <property type="term" value="F:serine-type peptidase activity"/>
    <property type="evidence" value="ECO:0007669"/>
    <property type="project" value="UniProtKB-KW"/>
</dbReference>
<dbReference type="PANTHER" id="PTHR42987">
    <property type="entry name" value="PEPTIDASE S49"/>
    <property type="match status" value="1"/>
</dbReference>
<dbReference type="Proteomes" id="UP000264779">
    <property type="component" value="Unassembled WGS sequence"/>
</dbReference>
<evidence type="ECO:0000256" key="4">
    <source>
        <dbReference type="ARBA" id="ARBA00022825"/>
    </source>
</evidence>
<dbReference type="Pfam" id="PF01343">
    <property type="entry name" value="Peptidase_S49"/>
    <property type="match status" value="1"/>
</dbReference>
<dbReference type="GO" id="GO:0006508">
    <property type="term" value="P:proteolysis"/>
    <property type="evidence" value="ECO:0007669"/>
    <property type="project" value="UniProtKB-KW"/>
</dbReference>
<evidence type="ECO:0000256" key="1">
    <source>
        <dbReference type="ARBA" id="ARBA00008683"/>
    </source>
</evidence>
<name>A0A358E0J2_9ALTE</name>
<dbReference type="SUPFAM" id="SSF52096">
    <property type="entry name" value="ClpP/crotonase"/>
    <property type="match status" value="1"/>
</dbReference>
<keyword evidence="2" id="KW-0645">Protease</keyword>
<dbReference type="InterPro" id="IPR047272">
    <property type="entry name" value="S49_SppA_C"/>
</dbReference>
<feature type="transmembrane region" description="Helical" evidence="5">
    <location>
        <begin position="44"/>
        <end position="63"/>
    </location>
</feature>
<dbReference type="PANTHER" id="PTHR42987:SF8">
    <property type="entry name" value="PROTEINASE"/>
    <property type="match status" value="1"/>
</dbReference>
<dbReference type="AlphaFoldDB" id="A0A358E0J2"/>
<keyword evidence="5" id="KW-0812">Transmembrane</keyword>
<keyword evidence="4" id="KW-0720">Serine protease</keyword>
<comment type="caution">
    <text evidence="7">The sequence shown here is derived from an EMBL/GenBank/DDBJ whole genome shotgun (WGS) entry which is preliminary data.</text>
</comment>
<sequence length="320" mass="36212">MEHKDSKESYTQNDMATALANSNLANERLLEMVQAEIKYKKWKFYMLFFPVVMLVGYGLFTLWSKNNLFGGEDYVAKVEINGEIGPGMLANANRINASLRKAFADENNSGVFLSINSPGGSPSESARIHDELIYLQKKYPEKNLVIYGTGSMTSGAYWIACADDEIHSMSMTMVGSIGVIMETFDFSKILDEYNVSKKVFTAGEHKHRLDPFFETSEEDAEKINFTLAKLHDLFKATVSNSRKERINLETNPKLFSGDFWLGEEALELGLVDSITTEHELLEAEFGTVNVVDYTQHPNMFDQINSQRVLADLKNQLVTFW</sequence>
<evidence type="ECO:0000259" key="6">
    <source>
        <dbReference type="Pfam" id="PF01343"/>
    </source>
</evidence>
<dbReference type="CDD" id="cd07023">
    <property type="entry name" value="S49_Sppa_N_C"/>
    <property type="match status" value="1"/>
</dbReference>
<comment type="similarity">
    <text evidence="1">Belongs to the peptidase S49 family.</text>
</comment>
<organism evidence="7 8">
    <name type="scientific">Alteromonas australica</name>
    <dbReference type="NCBI Taxonomy" id="589873"/>
    <lineage>
        <taxon>Bacteria</taxon>
        <taxon>Pseudomonadati</taxon>
        <taxon>Pseudomonadota</taxon>
        <taxon>Gammaproteobacteria</taxon>
        <taxon>Alteromonadales</taxon>
        <taxon>Alteromonadaceae</taxon>
        <taxon>Alteromonas/Salinimonas group</taxon>
        <taxon>Alteromonas</taxon>
    </lineage>
</organism>
<keyword evidence="3" id="KW-0378">Hydrolase</keyword>
<proteinExistence type="inferred from homology"/>
<evidence type="ECO:0000313" key="8">
    <source>
        <dbReference type="Proteomes" id="UP000264779"/>
    </source>
</evidence>
<reference evidence="7 8" key="1">
    <citation type="journal article" date="2018" name="Nat. Biotechnol.">
        <title>A standardized bacterial taxonomy based on genome phylogeny substantially revises the tree of life.</title>
        <authorList>
            <person name="Parks D.H."/>
            <person name="Chuvochina M."/>
            <person name="Waite D.W."/>
            <person name="Rinke C."/>
            <person name="Skarshewski A."/>
            <person name="Chaumeil P.A."/>
            <person name="Hugenholtz P."/>
        </authorList>
    </citation>
    <scope>NUCLEOTIDE SEQUENCE [LARGE SCALE GENOMIC DNA]</scope>
    <source>
        <strain evidence="7">UBA11621</strain>
    </source>
</reference>
<gene>
    <name evidence="7" type="ORF">DEB45_09400</name>
</gene>
<evidence type="ECO:0000256" key="5">
    <source>
        <dbReference type="SAM" id="Phobius"/>
    </source>
</evidence>
<feature type="domain" description="Peptidase S49" evidence="6">
    <location>
        <begin position="141"/>
        <end position="282"/>
    </location>
</feature>
<protein>
    <recommendedName>
        <fullName evidence="6">Peptidase S49 domain-containing protein</fullName>
    </recommendedName>
</protein>